<feature type="transmembrane region" description="Helical" evidence="5">
    <location>
        <begin position="404"/>
        <end position="423"/>
    </location>
</feature>
<feature type="transmembrane region" description="Helical" evidence="5">
    <location>
        <begin position="44"/>
        <end position="68"/>
    </location>
</feature>
<sequence length="436" mass="46262">MVGGFIPLATTDDDTLLPSPTDLPTAVPKSPAAGAAKLTRLNGVALVISLQIGSGIFTVPSFVAANVANPGWGYMRRCYGNPAGFLFTWAWVLMAKPATNAIIATIFADYITRPFVPAPPAPSWLLKIVGLFCIWGIAFVNGRGATAGASVANKFLVLKLSAVSIIAVVGVVYFVSGTGAGDLSAVVNGSMTAVIIGFVLLNAALYTCLPMDLMRASRTVSVEFARQTLGAWGGVLLSVMVSISAMGALNANTFATAKLAVTAAEVGYFPDVLANVHCSSVRDEPQHIDAALSWAPRWLAAPVQWCAAATRRLRWQDHVPILPLFLNAAMTTVYLFTGSFGGLVTFIGVTEYIFFFASVIGLLLLRRRDALRTSPVTYRTWTGNPIIFSVVSVLLILRTVISEPIIGVAIVCAGAVGLAQFWWRFRRGGLAPVAVH</sequence>
<dbReference type="GO" id="GO:0016020">
    <property type="term" value="C:membrane"/>
    <property type="evidence" value="ECO:0007669"/>
    <property type="project" value="UniProtKB-SubCell"/>
</dbReference>
<dbReference type="PANTHER" id="PTHR11785:SF512">
    <property type="entry name" value="SOBREMESA, ISOFORM B"/>
    <property type="match status" value="1"/>
</dbReference>
<feature type="transmembrane region" description="Helical" evidence="5">
    <location>
        <begin position="377"/>
        <end position="398"/>
    </location>
</feature>
<dbReference type="PIRSF" id="PIRSF006060">
    <property type="entry name" value="AA_transporter"/>
    <property type="match status" value="1"/>
</dbReference>
<feature type="transmembrane region" description="Helical" evidence="5">
    <location>
        <begin position="343"/>
        <end position="365"/>
    </location>
</feature>
<evidence type="ECO:0000256" key="4">
    <source>
        <dbReference type="ARBA" id="ARBA00023136"/>
    </source>
</evidence>
<name>A0A9P1M4U9_9PEZI</name>
<evidence type="ECO:0000256" key="2">
    <source>
        <dbReference type="ARBA" id="ARBA00022692"/>
    </source>
</evidence>
<dbReference type="OrthoDB" id="10062876at2759"/>
<dbReference type="EMBL" id="CALLCH030000001">
    <property type="protein sequence ID" value="CAI4210335.1"/>
    <property type="molecule type" value="Genomic_DNA"/>
</dbReference>
<keyword evidence="7" id="KW-1185">Reference proteome</keyword>
<dbReference type="Gene3D" id="1.20.1740.10">
    <property type="entry name" value="Amino acid/polyamine transporter I"/>
    <property type="match status" value="2"/>
</dbReference>
<evidence type="ECO:0000256" key="3">
    <source>
        <dbReference type="ARBA" id="ARBA00022989"/>
    </source>
</evidence>
<proteinExistence type="predicted"/>
<keyword evidence="3 5" id="KW-1133">Transmembrane helix</keyword>
<comment type="subcellular location">
    <subcellularLocation>
        <location evidence="1">Membrane</location>
        <topology evidence="1">Multi-pass membrane protein</topology>
    </subcellularLocation>
</comment>
<dbReference type="Proteomes" id="UP000838763">
    <property type="component" value="Unassembled WGS sequence"/>
</dbReference>
<keyword evidence="2 5" id="KW-0812">Transmembrane</keyword>
<feature type="transmembrane region" description="Helical" evidence="5">
    <location>
        <begin position="156"/>
        <end position="175"/>
    </location>
</feature>
<dbReference type="GO" id="GO:0015179">
    <property type="term" value="F:L-amino acid transmembrane transporter activity"/>
    <property type="evidence" value="ECO:0007669"/>
    <property type="project" value="TreeGrafter"/>
</dbReference>
<dbReference type="InterPro" id="IPR050598">
    <property type="entry name" value="AminoAcid_Transporter"/>
</dbReference>
<evidence type="ECO:0000256" key="1">
    <source>
        <dbReference type="ARBA" id="ARBA00004141"/>
    </source>
</evidence>
<organism evidence="6 7">
    <name type="scientific">Parascedosporium putredinis</name>
    <dbReference type="NCBI Taxonomy" id="1442378"/>
    <lineage>
        <taxon>Eukaryota</taxon>
        <taxon>Fungi</taxon>
        <taxon>Dikarya</taxon>
        <taxon>Ascomycota</taxon>
        <taxon>Pezizomycotina</taxon>
        <taxon>Sordariomycetes</taxon>
        <taxon>Hypocreomycetidae</taxon>
        <taxon>Microascales</taxon>
        <taxon>Microascaceae</taxon>
        <taxon>Parascedosporium</taxon>
    </lineage>
</organism>
<protein>
    <recommendedName>
        <fullName evidence="8">Amino acid permease</fullName>
    </recommendedName>
</protein>
<comment type="caution">
    <text evidence="6">The sequence shown here is derived from an EMBL/GenBank/DDBJ whole genome shotgun (WGS) entry which is preliminary data.</text>
</comment>
<accession>A0A9P1M4U9</accession>
<gene>
    <name evidence="6" type="ORF">PPNO1_LOCUS137</name>
</gene>
<feature type="transmembrane region" description="Helical" evidence="5">
    <location>
        <begin position="88"/>
        <end position="112"/>
    </location>
</feature>
<dbReference type="AlphaFoldDB" id="A0A9P1M4U9"/>
<keyword evidence="4 5" id="KW-0472">Membrane</keyword>
<evidence type="ECO:0000313" key="7">
    <source>
        <dbReference type="Proteomes" id="UP000838763"/>
    </source>
</evidence>
<feature type="transmembrane region" description="Helical" evidence="5">
    <location>
        <begin position="187"/>
        <end position="209"/>
    </location>
</feature>
<feature type="transmembrane region" description="Helical" evidence="5">
    <location>
        <begin position="229"/>
        <end position="249"/>
    </location>
</feature>
<reference evidence="6" key="1">
    <citation type="submission" date="2022-11" db="EMBL/GenBank/DDBJ databases">
        <authorList>
            <person name="Scott C."/>
            <person name="Bruce N."/>
        </authorList>
    </citation>
    <scope>NUCLEOTIDE SEQUENCE</scope>
</reference>
<feature type="transmembrane region" description="Helical" evidence="5">
    <location>
        <begin position="124"/>
        <end position="144"/>
    </location>
</feature>
<dbReference type="InterPro" id="IPR002293">
    <property type="entry name" value="AA/rel_permease1"/>
</dbReference>
<dbReference type="Pfam" id="PF13520">
    <property type="entry name" value="AA_permease_2"/>
    <property type="match status" value="2"/>
</dbReference>
<evidence type="ECO:0000256" key="5">
    <source>
        <dbReference type="SAM" id="Phobius"/>
    </source>
</evidence>
<evidence type="ECO:0008006" key="8">
    <source>
        <dbReference type="Google" id="ProtNLM"/>
    </source>
</evidence>
<evidence type="ECO:0000313" key="6">
    <source>
        <dbReference type="EMBL" id="CAI4210335.1"/>
    </source>
</evidence>
<dbReference type="PANTHER" id="PTHR11785">
    <property type="entry name" value="AMINO ACID TRANSPORTER"/>
    <property type="match status" value="1"/>
</dbReference>